<sequence length="235" mass="26477">MFMAASHCSLRTARKPLDRPSTCPSTSGPVETSRSRSRYTCNIQEAVDQKKSRRKSERSAGASGKSLTPRFHKQLGTDKTKEARKWYFVPEDTFNNANKQDKLRIHHLGTVLFTDQGAEAEVLCDQCAKDGVQCMVYSVEARAAGKNLPKSCIHCYYKKYSGCDTSMVTLQTLQAAGNEEGHGCDQCVLLRAEVTALKEQLDGLRDEVKHQAKVQKRLRDQMWKLERFMEPGSPR</sequence>
<feature type="compositionally biased region" description="Polar residues" evidence="1">
    <location>
        <begin position="22"/>
        <end position="43"/>
    </location>
</feature>
<accession>A0A2S6C5R3</accession>
<dbReference type="EMBL" id="PNEN01000549">
    <property type="protein sequence ID" value="PPJ55046.1"/>
    <property type="molecule type" value="Genomic_DNA"/>
</dbReference>
<dbReference type="OrthoDB" id="10572132at2759"/>
<dbReference type="AlphaFoldDB" id="A0A2S6C5R3"/>
<comment type="caution">
    <text evidence="2">The sequence shown here is derived from an EMBL/GenBank/DDBJ whole genome shotgun (WGS) entry which is preliminary data.</text>
</comment>
<keyword evidence="3" id="KW-1185">Reference proteome</keyword>
<reference evidence="3" key="1">
    <citation type="journal article" date="2017" name="bioRxiv">
        <title>Conservation of a gene cluster reveals novel cercosporin biosynthetic mechanisms and extends production to the genus Colletotrichum.</title>
        <authorList>
            <person name="de Jonge R."/>
            <person name="Ebert M.K."/>
            <person name="Huitt-Roehl C.R."/>
            <person name="Pal P."/>
            <person name="Suttle J.C."/>
            <person name="Spanner R.E."/>
            <person name="Neubauer J.D."/>
            <person name="Jurick W.M.II."/>
            <person name="Stott K.A."/>
            <person name="Secor G.A."/>
            <person name="Thomma B.P.H.J."/>
            <person name="Van de Peer Y."/>
            <person name="Townsend C.A."/>
            <person name="Bolton M.D."/>
        </authorList>
    </citation>
    <scope>NUCLEOTIDE SEQUENCE [LARGE SCALE GENOMIC DNA]</scope>
    <source>
        <strain evidence="3">CBS538.71</strain>
    </source>
</reference>
<proteinExistence type="predicted"/>
<name>A0A2S6C5R3_9PEZI</name>
<protein>
    <submittedName>
        <fullName evidence="2">Uncharacterized protein</fullName>
    </submittedName>
</protein>
<organism evidence="2 3">
    <name type="scientific">Cercospora berteroae</name>
    <dbReference type="NCBI Taxonomy" id="357750"/>
    <lineage>
        <taxon>Eukaryota</taxon>
        <taxon>Fungi</taxon>
        <taxon>Dikarya</taxon>
        <taxon>Ascomycota</taxon>
        <taxon>Pezizomycotina</taxon>
        <taxon>Dothideomycetes</taxon>
        <taxon>Dothideomycetidae</taxon>
        <taxon>Mycosphaerellales</taxon>
        <taxon>Mycosphaerellaceae</taxon>
        <taxon>Cercospora</taxon>
    </lineage>
</organism>
<dbReference type="Proteomes" id="UP000237631">
    <property type="component" value="Unassembled WGS sequence"/>
</dbReference>
<evidence type="ECO:0000256" key="1">
    <source>
        <dbReference type="SAM" id="MobiDB-lite"/>
    </source>
</evidence>
<evidence type="ECO:0000313" key="2">
    <source>
        <dbReference type="EMBL" id="PPJ55046.1"/>
    </source>
</evidence>
<evidence type="ECO:0000313" key="3">
    <source>
        <dbReference type="Proteomes" id="UP000237631"/>
    </source>
</evidence>
<feature type="region of interest" description="Disordered" evidence="1">
    <location>
        <begin position="1"/>
        <end position="78"/>
    </location>
</feature>
<gene>
    <name evidence="2" type="ORF">CBER1_01508</name>
</gene>